<evidence type="ECO:0000313" key="11">
    <source>
        <dbReference type="Proteomes" id="UP000694888"/>
    </source>
</evidence>
<keyword evidence="11" id="KW-1185">Reference proteome</keyword>
<dbReference type="GeneID" id="101859825"/>
<comment type="subcellular location">
    <subcellularLocation>
        <location evidence="1">Cell membrane</location>
        <topology evidence="1">Multi-pass membrane protein</topology>
    </subcellularLocation>
</comment>
<evidence type="ECO:0000256" key="3">
    <source>
        <dbReference type="ARBA" id="ARBA00022692"/>
    </source>
</evidence>
<evidence type="ECO:0000256" key="5">
    <source>
        <dbReference type="ARBA" id="ARBA00023040"/>
    </source>
</evidence>
<keyword evidence="2" id="KW-1003">Cell membrane</keyword>
<keyword evidence="7" id="KW-0675">Receptor</keyword>
<keyword evidence="3 9" id="KW-0812">Transmembrane</keyword>
<gene>
    <name evidence="12" type="primary">LOC101859825</name>
</gene>
<evidence type="ECO:0000256" key="7">
    <source>
        <dbReference type="ARBA" id="ARBA00023170"/>
    </source>
</evidence>
<evidence type="ECO:0000256" key="4">
    <source>
        <dbReference type="ARBA" id="ARBA00022989"/>
    </source>
</evidence>
<keyword evidence="4 9" id="KW-1133">Transmembrane helix</keyword>
<keyword evidence="6 9" id="KW-0472">Membrane</keyword>
<organism evidence="11 12">
    <name type="scientific">Aplysia californica</name>
    <name type="common">California sea hare</name>
    <dbReference type="NCBI Taxonomy" id="6500"/>
    <lineage>
        <taxon>Eukaryota</taxon>
        <taxon>Metazoa</taxon>
        <taxon>Spiralia</taxon>
        <taxon>Lophotrochozoa</taxon>
        <taxon>Mollusca</taxon>
        <taxon>Gastropoda</taxon>
        <taxon>Heterobranchia</taxon>
        <taxon>Euthyneura</taxon>
        <taxon>Tectipleura</taxon>
        <taxon>Aplysiida</taxon>
        <taxon>Aplysioidea</taxon>
        <taxon>Aplysiidae</taxon>
        <taxon>Aplysia</taxon>
    </lineage>
</organism>
<evidence type="ECO:0000256" key="1">
    <source>
        <dbReference type="ARBA" id="ARBA00004651"/>
    </source>
</evidence>
<dbReference type="Gene3D" id="1.20.1070.10">
    <property type="entry name" value="Rhodopsin 7-helix transmembrane proteins"/>
    <property type="match status" value="1"/>
</dbReference>
<feature type="transmembrane region" description="Helical" evidence="9">
    <location>
        <begin position="95"/>
        <end position="117"/>
    </location>
</feature>
<feature type="transmembrane region" description="Helical" evidence="9">
    <location>
        <begin position="137"/>
        <end position="155"/>
    </location>
</feature>
<evidence type="ECO:0000256" key="9">
    <source>
        <dbReference type="SAM" id="Phobius"/>
    </source>
</evidence>
<protein>
    <submittedName>
        <fullName evidence="12">Alpha-2A adrenergic receptor-like</fullName>
    </submittedName>
</protein>
<dbReference type="Pfam" id="PF00001">
    <property type="entry name" value="7tm_1"/>
    <property type="match status" value="1"/>
</dbReference>
<feature type="domain" description="G-protein coupled receptors family 1 profile" evidence="10">
    <location>
        <begin position="17"/>
        <end position="152"/>
    </location>
</feature>
<sequence length="188" mass="21297">MAAKTGVATQLQTAKDLVILLAFGRFISRLHSSSSVGDKTPKAIISVVEDKGVVLSAAKLEMAGVHDLRRKKLDSETTAATAAQREEDKRERREVRVFVTLTYIIVGYLICWVPFHIVFDVTAYDEKLVPEAVYDVTFWMTYVNSTINPFLYNFSSPEFRNAFRRMVHRKARRTGVRVSTLNQHTPSV</sequence>
<keyword evidence="5" id="KW-0297">G-protein coupled receptor</keyword>
<dbReference type="Proteomes" id="UP000694888">
    <property type="component" value="Unplaced"/>
</dbReference>
<dbReference type="SUPFAM" id="SSF81321">
    <property type="entry name" value="Family A G protein-coupled receptor-like"/>
    <property type="match status" value="1"/>
</dbReference>
<dbReference type="PANTHER" id="PTHR24248:SF163">
    <property type="entry name" value="HISTAMINE H2 RECEPTOR-LIKE"/>
    <property type="match status" value="1"/>
</dbReference>
<dbReference type="PRINTS" id="PR00237">
    <property type="entry name" value="GPCRRHODOPSN"/>
</dbReference>
<evidence type="ECO:0000256" key="8">
    <source>
        <dbReference type="ARBA" id="ARBA00023224"/>
    </source>
</evidence>
<proteinExistence type="predicted"/>
<dbReference type="RefSeq" id="XP_005111180.1">
    <property type="nucleotide sequence ID" value="XM_005111123.1"/>
</dbReference>
<accession>A0ABM0K8C0</accession>
<dbReference type="InterPro" id="IPR017452">
    <property type="entry name" value="GPCR_Rhodpsn_7TM"/>
</dbReference>
<reference evidence="12" key="1">
    <citation type="submission" date="2025-08" db="UniProtKB">
        <authorList>
            <consortium name="RefSeq"/>
        </authorList>
    </citation>
    <scope>IDENTIFICATION</scope>
</reference>
<evidence type="ECO:0000256" key="6">
    <source>
        <dbReference type="ARBA" id="ARBA00023136"/>
    </source>
</evidence>
<dbReference type="PANTHER" id="PTHR24248">
    <property type="entry name" value="ADRENERGIC RECEPTOR-RELATED G-PROTEIN COUPLED RECEPTOR"/>
    <property type="match status" value="1"/>
</dbReference>
<dbReference type="PROSITE" id="PS50262">
    <property type="entry name" value="G_PROTEIN_RECEP_F1_2"/>
    <property type="match status" value="1"/>
</dbReference>
<keyword evidence="8" id="KW-0807">Transducer</keyword>
<evidence type="ECO:0000256" key="2">
    <source>
        <dbReference type="ARBA" id="ARBA00022475"/>
    </source>
</evidence>
<dbReference type="InterPro" id="IPR000276">
    <property type="entry name" value="GPCR_Rhodpsn"/>
</dbReference>
<evidence type="ECO:0000259" key="10">
    <source>
        <dbReference type="PROSITE" id="PS50262"/>
    </source>
</evidence>
<name>A0ABM0K8C0_APLCA</name>
<evidence type="ECO:0000313" key="12">
    <source>
        <dbReference type="RefSeq" id="XP_005111180.1"/>
    </source>
</evidence>